<evidence type="ECO:0000256" key="1">
    <source>
        <dbReference type="ARBA" id="ARBA00022969"/>
    </source>
</evidence>
<dbReference type="InterPro" id="IPR001615">
    <property type="entry name" value="Endotoxin_CytB"/>
</dbReference>
<dbReference type="Gene3D" id="3.40.198.10">
    <property type="entry name" value="Delta-endotoxin CytB-like"/>
    <property type="match status" value="1"/>
</dbReference>
<dbReference type="OrthoDB" id="3178885at2759"/>
<accession>A0A9P5UBK0</accession>
<dbReference type="Proteomes" id="UP000772434">
    <property type="component" value="Unassembled WGS sequence"/>
</dbReference>
<comment type="caution">
    <text evidence="2">The sequence shown here is derived from an EMBL/GenBank/DDBJ whole genome shotgun (WGS) entry which is preliminary data.</text>
</comment>
<evidence type="ECO:0000313" key="2">
    <source>
        <dbReference type="EMBL" id="KAF9073157.1"/>
    </source>
</evidence>
<proteinExistence type="predicted"/>
<dbReference type="Pfam" id="PF01338">
    <property type="entry name" value="Bac_thur_toxin"/>
    <property type="match status" value="1"/>
</dbReference>
<keyword evidence="3" id="KW-1185">Reference proteome</keyword>
<protein>
    <submittedName>
        <fullName evidence="2">Delta-endotoxin CytB</fullName>
    </submittedName>
</protein>
<gene>
    <name evidence="2" type="ORF">BDP27DRAFT_1417304</name>
</gene>
<dbReference type="GO" id="GO:0005576">
    <property type="term" value="C:extracellular region"/>
    <property type="evidence" value="ECO:0007669"/>
    <property type="project" value="InterPro"/>
</dbReference>
<evidence type="ECO:0000313" key="3">
    <source>
        <dbReference type="Proteomes" id="UP000772434"/>
    </source>
</evidence>
<name>A0A9P5UBK0_9AGAR</name>
<reference evidence="2" key="1">
    <citation type="submission" date="2020-11" db="EMBL/GenBank/DDBJ databases">
        <authorList>
            <consortium name="DOE Joint Genome Institute"/>
            <person name="Ahrendt S."/>
            <person name="Riley R."/>
            <person name="Andreopoulos W."/>
            <person name="Labutti K."/>
            <person name="Pangilinan J."/>
            <person name="Ruiz-Duenas F.J."/>
            <person name="Barrasa J.M."/>
            <person name="Sanchez-Garcia M."/>
            <person name="Camarero S."/>
            <person name="Miyauchi S."/>
            <person name="Serrano A."/>
            <person name="Linde D."/>
            <person name="Babiker R."/>
            <person name="Drula E."/>
            <person name="Ayuso-Fernandez I."/>
            <person name="Pacheco R."/>
            <person name="Padilla G."/>
            <person name="Ferreira P."/>
            <person name="Barriuso J."/>
            <person name="Kellner H."/>
            <person name="Castanera R."/>
            <person name="Alfaro M."/>
            <person name="Ramirez L."/>
            <person name="Pisabarro A.G."/>
            <person name="Kuo A."/>
            <person name="Tritt A."/>
            <person name="Lipzen A."/>
            <person name="He G."/>
            <person name="Yan M."/>
            <person name="Ng V."/>
            <person name="Cullen D."/>
            <person name="Martin F."/>
            <person name="Rosso M.-N."/>
            <person name="Henrissat B."/>
            <person name="Hibbett D."/>
            <person name="Martinez A.T."/>
            <person name="Grigoriev I.V."/>
        </authorList>
    </citation>
    <scope>NUCLEOTIDE SEQUENCE</scope>
    <source>
        <strain evidence="2">AH 40177</strain>
    </source>
</reference>
<organism evidence="2 3">
    <name type="scientific">Rhodocollybia butyracea</name>
    <dbReference type="NCBI Taxonomy" id="206335"/>
    <lineage>
        <taxon>Eukaryota</taxon>
        <taxon>Fungi</taxon>
        <taxon>Dikarya</taxon>
        <taxon>Basidiomycota</taxon>
        <taxon>Agaricomycotina</taxon>
        <taxon>Agaricomycetes</taxon>
        <taxon>Agaricomycetidae</taxon>
        <taxon>Agaricales</taxon>
        <taxon>Marasmiineae</taxon>
        <taxon>Omphalotaceae</taxon>
        <taxon>Rhodocollybia</taxon>
    </lineage>
</organism>
<sequence>MSDLTKFDSFFRLPSHLHNAAQAVNAMSGPYADIKTSSFDWVGFKDAVDTYAKKGRGNLTYDKINSTVIQQSDAAVSAMVDAIVKFLSVAFGASVDPLALAEKVKAAFTIPLSEEKVFLYRKQTGKNVQWEYRVVFAVPISGVQEYFYSLVTTIKIEAENTELKNFLYENNVKKFSAEIKAMQLVVKDSFKGDN</sequence>
<dbReference type="InterPro" id="IPR035918">
    <property type="entry name" value="CytB_endotoxin-like_sf"/>
</dbReference>
<dbReference type="GO" id="GO:0030435">
    <property type="term" value="P:sporulation resulting in formation of a cellular spore"/>
    <property type="evidence" value="ECO:0007669"/>
    <property type="project" value="UniProtKB-KW"/>
</dbReference>
<dbReference type="SUPFAM" id="SSF55676">
    <property type="entry name" value="CytB endotoxin-like"/>
    <property type="match status" value="1"/>
</dbReference>
<keyword evidence="1" id="KW-0749">Sporulation</keyword>
<dbReference type="AlphaFoldDB" id="A0A9P5UBK0"/>
<dbReference type="EMBL" id="JADNRY010000019">
    <property type="protein sequence ID" value="KAF9073157.1"/>
    <property type="molecule type" value="Genomic_DNA"/>
</dbReference>